<comment type="caution">
    <text evidence="1">The sequence shown here is derived from an EMBL/GenBank/DDBJ whole genome shotgun (WGS) entry which is preliminary data.</text>
</comment>
<name>A0ABN7UV02_GIGMA</name>
<gene>
    <name evidence="1" type="ORF">GMARGA_LOCUS11001</name>
</gene>
<dbReference type="Proteomes" id="UP000789901">
    <property type="component" value="Unassembled WGS sequence"/>
</dbReference>
<dbReference type="EMBL" id="CAJVQB010006316">
    <property type="protein sequence ID" value="CAG8681812.1"/>
    <property type="molecule type" value="Genomic_DNA"/>
</dbReference>
<evidence type="ECO:0000313" key="2">
    <source>
        <dbReference type="Proteomes" id="UP000789901"/>
    </source>
</evidence>
<organism evidence="1 2">
    <name type="scientific">Gigaspora margarita</name>
    <dbReference type="NCBI Taxonomy" id="4874"/>
    <lineage>
        <taxon>Eukaryota</taxon>
        <taxon>Fungi</taxon>
        <taxon>Fungi incertae sedis</taxon>
        <taxon>Mucoromycota</taxon>
        <taxon>Glomeromycotina</taxon>
        <taxon>Glomeromycetes</taxon>
        <taxon>Diversisporales</taxon>
        <taxon>Gigasporaceae</taxon>
        <taxon>Gigaspora</taxon>
    </lineage>
</organism>
<sequence>MSKNKSRSVITMEIRFWHEDPRHAIKIIKKNKFDLFVISMPINNYYFIKRINITHLNRVIAAENQTPFANWDALE</sequence>
<protein>
    <submittedName>
        <fullName evidence="1">40261_t:CDS:1</fullName>
    </submittedName>
</protein>
<evidence type="ECO:0000313" key="1">
    <source>
        <dbReference type="EMBL" id="CAG8681812.1"/>
    </source>
</evidence>
<reference evidence="1 2" key="1">
    <citation type="submission" date="2021-06" db="EMBL/GenBank/DDBJ databases">
        <authorList>
            <person name="Kallberg Y."/>
            <person name="Tangrot J."/>
            <person name="Rosling A."/>
        </authorList>
    </citation>
    <scope>NUCLEOTIDE SEQUENCE [LARGE SCALE GENOMIC DNA]</scope>
    <source>
        <strain evidence="1 2">120-4 pot B 10/14</strain>
    </source>
</reference>
<proteinExistence type="predicted"/>
<accession>A0ABN7UV02</accession>
<keyword evidence="2" id="KW-1185">Reference proteome</keyword>